<dbReference type="RefSeq" id="WP_256381949.1">
    <property type="nucleotide sequence ID" value="NZ_CP101700.1"/>
</dbReference>
<evidence type="ECO:0000313" key="1">
    <source>
        <dbReference type="EMBL" id="UUC19771.1"/>
    </source>
</evidence>
<dbReference type="Proteomes" id="UP001058744">
    <property type="component" value="Chromosome"/>
</dbReference>
<reference evidence="1" key="1">
    <citation type="submission" date="2022-07" db="EMBL/GenBank/DDBJ databases">
        <title>Complete genome of MD9.</title>
        <authorList>
            <person name="Cao G."/>
        </authorList>
    </citation>
    <scope>NUCLEOTIDE SEQUENCE</scope>
    <source>
        <strain evidence="1">MD9</strain>
    </source>
</reference>
<organism evidence="1 2">
    <name type="scientific">Pseudomonas asiatica</name>
    <dbReference type="NCBI Taxonomy" id="2219225"/>
    <lineage>
        <taxon>Bacteria</taxon>
        <taxon>Pseudomonadati</taxon>
        <taxon>Pseudomonadota</taxon>
        <taxon>Gammaproteobacteria</taxon>
        <taxon>Pseudomonadales</taxon>
        <taxon>Pseudomonadaceae</taxon>
        <taxon>Pseudomonas</taxon>
    </lineage>
</organism>
<name>A0AAJ5HVI9_9PSED</name>
<accession>A0AAJ5HVI9</accession>
<dbReference type="AlphaFoldDB" id="A0AAJ5HVI9"/>
<proteinExistence type="predicted"/>
<evidence type="ECO:0000313" key="2">
    <source>
        <dbReference type="Proteomes" id="UP001058744"/>
    </source>
</evidence>
<sequence length="228" mass="26443">MSYFPRSLLFIRLEEVVWPGGLEYVPPPLEEAVIEAVERVAKRFGITLDGSDENTLAIQEAIEESLVPMQFYLDWAEEAHKFARDARKEGRYYAAVSSEMFVDQEYEQEDEATLEALAVYQLDCLIGATRSKDITAVLRISADLFEIQKLLGLREKLQEISAMAAERAKKRHQDMNSRKAEILEDWAANHSEYESRADFVRIMSDLKGIKYRTLYDWIARFEKESRED</sequence>
<dbReference type="EMBL" id="CP101700">
    <property type="protein sequence ID" value="UUC19771.1"/>
    <property type="molecule type" value="Genomic_DNA"/>
</dbReference>
<protein>
    <submittedName>
        <fullName evidence="1">Uncharacterized protein</fullName>
    </submittedName>
</protein>
<gene>
    <name evidence="1" type="ORF">NOV18_04480</name>
</gene>